<reference evidence="2" key="1">
    <citation type="submission" date="2018-11" db="EMBL/GenBank/DDBJ databases">
        <authorList>
            <person name="Alioto T."/>
            <person name="Alioto T."/>
        </authorList>
    </citation>
    <scope>NUCLEOTIDE SEQUENCE</scope>
</reference>
<feature type="transmembrane region" description="Helical" evidence="1">
    <location>
        <begin position="32"/>
        <end position="51"/>
    </location>
</feature>
<keyword evidence="1" id="KW-1133">Transmembrane helix</keyword>
<proteinExistence type="predicted"/>
<name>A0A8B6EJ97_MYTGA</name>
<dbReference type="Proteomes" id="UP000596742">
    <property type="component" value="Unassembled WGS sequence"/>
</dbReference>
<organism evidence="2 3">
    <name type="scientific">Mytilus galloprovincialis</name>
    <name type="common">Mediterranean mussel</name>
    <dbReference type="NCBI Taxonomy" id="29158"/>
    <lineage>
        <taxon>Eukaryota</taxon>
        <taxon>Metazoa</taxon>
        <taxon>Spiralia</taxon>
        <taxon>Lophotrochozoa</taxon>
        <taxon>Mollusca</taxon>
        <taxon>Bivalvia</taxon>
        <taxon>Autobranchia</taxon>
        <taxon>Pteriomorphia</taxon>
        <taxon>Mytilida</taxon>
        <taxon>Mytiloidea</taxon>
        <taxon>Mytilidae</taxon>
        <taxon>Mytilinae</taxon>
        <taxon>Mytilus</taxon>
    </lineage>
</organism>
<dbReference type="EMBL" id="UYJE01005271">
    <property type="protein sequence ID" value="VDI35784.1"/>
    <property type="molecule type" value="Genomic_DNA"/>
</dbReference>
<comment type="caution">
    <text evidence="2">The sequence shown here is derived from an EMBL/GenBank/DDBJ whole genome shotgun (WGS) entry which is preliminary data.</text>
</comment>
<gene>
    <name evidence="2" type="ORF">MGAL_10B092322B</name>
</gene>
<feature type="transmembrane region" description="Helical" evidence="1">
    <location>
        <begin position="100"/>
        <end position="128"/>
    </location>
</feature>
<evidence type="ECO:0000256" key="1">
    <source>
        <dbReference type="SAM" id="Phobius"/>
    </source>
</evidence>
<evidence type="ECO:0000313" key="2">
    <source>
        <dbReference type="EMBL" id="VDI35784.1"/>
    </source>
</evidence>
<protein>
    <submittedName>
        <fullName evidence="2">Uncharacterized protein</fullName>
    </submittedName>
</protein>
<keyword evidence="1" id="KW-0472">Membrane</keyword>
<feature type="transmembrane region" description="Helical" evidence="1">
    <location>
        <begin position="71"/>
        <end position="88"/>
    </location>
</feature>
<keyword evidence="1" id="KW-0812">Transmembrane</keyword>
<accession>A0A8B6EJ97</accession>
<sequence>MEILTYNPHDSSLIGQQQQNQQYRQTIRTLKVLGAVQIGLGLVLAILSGVYRPNIFSMPVSGCCFWVFKLKIIYLQYVITGSLPLFITNKLDSNFRCKKISFMVCSIIGAAIFSPVIIISSCIIMIFVSNTIFVVHV</sequence>
<evidence type="ECO:0000313" key="3">
    <source>
        <dbReference type="Proteomes" id="UP000596742"/>
    </source>
</evidence>
<keyword evidence="3" id="KW-1185">Reference proteome</keyword>
<dbReference type="AlphaFoldDB" id="A0A8B6EJ97"/>